<dbReference type="RefSeq" id="WP_235659484.1">
    <property type="nucleotide sequence ID" value="NZ_CP032100.1"/>
</dbReference>
<feature type="domain" description="RsdA/BaiN/AoA(So)-like Rossmann fold-like" evidence="4">
    <location>
        <begin position="3"/>
        <end position="363"/>
    </location>
</feature>
<organism evidence="6 7">
    <name type="scientific">Arcobacter suis CECT 7833</name>
    <dbReference type="NCBI Taxonomy" id="663365"/>
    <lineage>
        <taxon>Bacteria</taxon>
        <taxon>Pseudomonadati</taxon>
        <taxon>Campylobacterota</taxon>
        <taxon>Epsilonproteobacteria</taxon>
        <taxon>Campylobacterales</taxon>
        <taxon>Arcobacteraceae</taxon>
        <taxon>Arcobacter</taxon>
    </lineage>
</organism>
<keyword evidence="3" id="KW-0274">FAD</keyword>
<feature type="domain" description="RsdA/BaiN/AoA(So)-like insert" evidence="5">
    <location>
        <begin position="171"/>
        <end position="310"/>
    </location>
</feature>
<dbReference type="AlphaFoldDB" id="A0AAD0WPT0"/>
<evidence type="ECO:0000313" key="7">
    <source>
        <dbReference type="Proteomes" id="UP000263040"/>
    </source>
</evidence>
<dbReference type="Gene3D" id="2.40.30.10">
    <property type="entry name" value="Translation factors"/>
    <property type="match status" value="1"/>
</dbReference>
<dbReference type="InterPro" id="IPR055178">
    <property type="entry name" value="RsdA/BaiN/AoA(So)-like_dom"/>
</dbReference>
<dbReference type="Pfam" id="PF22780">
    <property type="entry name" value="HI0933_like_1st"/>
    <property type="match status" value="1"/>
</dbReference>
<dbReference type="PANTHER" id="PTHR42887">
    <property type="entry name" value="OS12G0638800 PROTEIN"/>
    <property type="match status" value="1"/>
</dbReference>
<evidence type="ECO:0000259" key="5">
    <source>
        <dbReference type="Pfam" id="PF22780"/>
    </source>
</evidence>
<dbReference type="InterPro" id="IPR057661">
    <property type="entry name" value="RsdA/BaiN/AoA(So)_Rossmann"/>
</dbReference>
<dbReference type="EMBL" id="CP032100">
    <property type="protein sequence ID" value="AXX89040.1"/>
    <property type="molecule type" value="Genomic_DNA"/>
</dbReference>
<dbReference type="Gene3D" id="3.50.50.60">
    <property type="entry name" value="FAD/NAD(P)-binding domain"/>
    <property type="match status" value="1"/>
</dbReference>
<keyword evidence="7" id="KW-1185">Reference proteome</keyword>
<dbReference type="InterPro" id="IPR004792">
    <property type="entry name" value="BaiN-like"/>
</dbReference>
<keyword evidence="2" id="KW-0285">Flavoprotein</keyword>
<evidence type="ECO:0000256" key="2">
    <source>
        <dbReference type="ARBA" id="ARBA00022630"/>
    </source>
</evidence>
<dbReference type="NCBIfam" id="TIGR00275">
    <property type="entry name" value="aminoacetone oxidase family FAD-binding enzyme"/>
    <property type="match status" value="1"/>
</dbReference>
<protein>
    <submittedName>
        <fullName evidence="6">Flavoprotein, HI0933 family</fullName>
    </submittedName>
</protein>
<evidence type="ECO:0000256" key="1">
    <source>
        <dbReference type="ARBA" id="ARBA00001974"/>
    </source>
</evidence>
<dbReference type="PANTHER" id="PTHR42887:SF2">
    <property type="entry name" value="OS12G0638800 PROTEIN"/>
    <property type="match status" value="1"/>
</dbReference>
<name>A0AAD0WPT0_9BACT</name>
<evidence type="ECO:0000259" key="4">
    <source>
        <dbReference type="Pfam" id="PF03486"/>
    </source>
</evidence>
<accession>A0AAD0WPT0</accession>
<dbReference type="InterPro" id="IPR036188">
    <property type="entry name" value="FAD/NAD-bd_sf"/>
</dbReference>
<reference evidence="6 7" key="1">
    <citation type="submission" date="2018-08" db="EMBL/GenBank/DDBJ databases">
        <title>Complete genome of the Arcobacter suis type strain LMG 26152.</title>
        <authorList>
            <person name="Miller W.G."/>
            <person name="Yee E."/>
            <person name="Bono J.L."/>
        </authorList>
    </citation>
    <scope>NUCLEOTIDE SEQUENCE [LARGE SCALE GENOMIC DNA]</scope>
    <source>
        <strain evidence="6 7">CECT 7833</strain>
    </source>
</reference>
<dbReference type="SUPFAM" id="SSF51905">
    <property type="entry name" value="FAD/NAD(P)-binding domain"/>
    <property type="match status" value="1"/>
</dbReference>
<evidence type="ECO:0000256" key="3">
    <source>
        <dbReference type="ARBA" id="ARBA00022827"/>
    </source>
</evidence>
<comment type="cofactor">
    <cofactor evidence="1">
        <name>FAD</name>
        <dbReference type="ChEBI" id="CHEBI:57692"/>
    </cofactor>
</comment>
<dbReference type="InterPro" id="IPR023166">
    <property type="entry name" value="BaiN-like_dom_sf"/>
</dbReference>
<dbReference type="Pfam" id="PF03486">
    <property type="entry name" value="HI0933_like"/>
    <property type="match status" value="1"/>
</dbReference>
<dbReference type="KEGG" id="asui:ASUIS_0534"/>
<dbReference type="Gene3D" id="1.10.8.260">
    <property type="entry name" value="HI0933 insert domain-like"/>
    <property type="match status" value="1"/>
</dbReference>
<dbReference type="SUPFAM" id="SSF160996">
    <property type="entry name" value="HI0933 insert domain-like"/>
    <property type="match status" value="1"/>
</dbReference>
<gene>
    <name evidence="6" type="ORF">ASUIS_0534</name>
</gene>
<evidence type="ECO:0000313" key="6">
    <source>
        <dbReference type="EMBL" id="AXX89040.1"/>
    </source>
</evidence>
<proteinExistence type="predicted"/>
<sequence>MLASNLDKKRFDNICLIDTNAKIGSKIKVSGGAKCNITNELVTSHNYLGDRDFVSKLLEKFSKNDLLAFLNKNGVNPKINPKIVKGTYFCNSSQDVIDMFTKLTTHVKKYLNTTVLDVNFDKHFKIKTDSKLIEAKKVVIASGGLSYPVLGASSIAFDVAKKFGHSISKLEPALVGFTVQKEQFWFKNLSGISMPVFTFIDEKSFEGSLLFAHKGCSGPVILTSSLYWKKGKMAIDFLPKQRIETFFQGNKIISSALPLPKRFIQEFLASVEIEDKSVSSLSIEEKEKLKSLKYYEFAPAGNFGYTKAEVTKGGINTQEINHNSFESLKQKDLYFLGECLDITGELGGFNFQITFSEAMVCARELNK</sequence>
<dbReference type="Proteomes" id="UP000263040">
    <property type="component" value="Chromosome"/>
</dbReference>